<keyword evidence="1" id="KW-1133">Transmembrane helix</keyword>
<dbReference type="RefSeq" id="WP_138223638.1">
    <property type="nucleotide sequence ID" value="NZ_BSUI01000034.1"/>
</dbReference>
<evidence type="ECO:0000256" key="1">
    <source>
        <dbReference type="SAM" id="Phobius"/>
    </source>
</evidence>
<dbReference type="Gene3D" id="3.30.70.270">
    <property type="match status" value="1"/>
</dbReference>
<evidence type="ECO:0000313" key="4">
    <source>
        <dbReference type="EMBL" id="TLK31924.1"/>
    </source>
</evidence>
<accession>A0AAJ5JZP0</accession>
<name>A0AAJ5JZP0_9DEIO</name>
<comment type="caution">
    <text evidence="4">The sequence shown here is derived from an EMBL/GenBank/DDBJ whole genome shotgun (WGS) entry which is preliminary data.</text>
</comment>
<keyword evidence="1" id="KW-0812">Transmembrane</keyword>
<dbReference type="EMBL" id="VBRC01000001">
    <property type="protein sequence ID" value="TLK31924.1"/>
    <property type="molecule type" value="Genomic_DNA"/>
</dbReference>
<dbReference type="EMBL" id="JACHFV010000021">
    <property type="protein sequence ID" value="MBB5297276.1"/>
    <property type="molecule type" value="Genomic_DNA"/>
</dbReference>
<feature type="transmembrane region" description="Helical" evidence="1">
    <location>
        <begin position="112"/>
        <end position="128"/>
    </location>
</feature>
<dbReference type="GO" id="GO:1902201">
    <property type="term" value="P:negative regulation of bacterial-type flagellum-dependent cell motility"/>
    <property type="evidence" value="ECO:0007669"/>
    <property type="project" value="TreeGrafter"/>
</dbReference>
<evidence type="ECO:0000313" key="6">
    <source>
        <dbReference type="Proteomes" id="UP000536909"/>
    </source>
</evidence>
<dbReference type="SMART" id="SM00267">
    <property type="entry name" value="GGDEF"/>
    <property type="match status" value="1"/>
</dbReference>
<evidence type="ECO:0000313" key="5">
    <source>
        <dbReference type="Proteomes" id="UP000308000"/>
    </source>
</evidence>
<dbReference type="NCBIfam" id="TIGR00254">
    <property type="entry name" value="GGDEF"/>
    <property type="match status" value="1"/>
</dbReference>
<feature type="transmembrane region" description="Helical" evidence="1">
    <location>
        <begin position="158"/>
        <end position="178"/>
    </location>
</feature>
<dbReference type="InterPro" id="IPR043128">
    <property type="entry name" value="Rev_trsase/Diguanyl_cyclase"/>
</dbReference>
<dbReference type="Proteomes" id="UP000536909">
    <property type="component" value="Unassembled WGS sequence"/>
</dbReference>
<reference evidence="3 6" key="2">
    <citation type="submission" date="2020-08" db="EMBL/GenBank/DDBJ databases">
        <title>Genomic Encyclopedia of Type Strains, Phase IV (KMG-IV): sequencing the most valuable type-strain genomes for metagenomic binning, comparative biology and taxonomic classification.</title>
        <authorList>
            <person name="Goeker M."/>
        </authorList>
    </citation>
    <scope>NUCLEOTIDE SEQUENCE [LARGE SCALE GENOMIC DNA]</scope>
    <source>
        <strain evidence="3 6">DSM 105434</strain>
    </source>
</reference>
<feature type="transmembrane region" description="Helical" evidence="1">
    <location>
        <begin position="135"/>
        <end position="152"/>
    </location>
</feature>
<dbReference type="AlphaFoldDB" id="A0AAJ5JZP0"/>
<dbReference type="InterPro" id="IPR050469">
    <property type="entry name" value="Diguanylate_Cyclase"/>
</dbReference>
<feature type="transmembrane region" description="Helical" evidence="1">
    <location>
        <begin position="35"/>
        <end position="53"/>
    </location>
</feature>
<gene>
    <name evidence="4" type="ORF">FCS05_00170</name>
    <name evidence="3" type="ORF">HNQ10_004148</name>
</gene>
<dbReference type="GO" id="GO:0052621">
    <property type="term" value="F:diguanylate cyclase activity"/>
    <property type="evidence" value="ECO:0007669"/>
    <property type="project" value="TreeGrafter"/>
</dbReference>
<keyword evidence="6" id="KW-1185">Reference proteome</keyword>
<dbReference type="Proteomes" id="UP000308000">
    <property type="component" value="Unassembled WGS sequence"/>
</dbReference>
<dbReference type="SUPFAM" id="SSF55073">
    <property type="entry name" value="Nucleotide cyclase"/>
    <property type="match status" value="1"/>
</dbReference>
<feature type="transmembrane region" description="Helical" evidence="1">
    <location>
        <begin position="82"/>
        <end position="100"/>
    </location>
</feature>
<reference evidence="4 5" key="1">
    <citation type="submission" date="2019-04" db="EMBL/GenBank/DDBJ databases">
        <title>Deinococcus metalilatus MA1002 mutant No.5.</title>
        <authorList>
            <person name="Park W."/>
            <person name="Park C."/>
        </authorList>
    </citation>
    <scope>NUCLEOTIDE SEQUENCE [LARGE SCALE GENOMIC DNA]</scope>
    <source>
        <strain evidence="4 5">MA1002-m5</strain>
    </source>
</reference>
<protein>
    <submittedName>
        <fullName evidence="3">Diguanylate cyclase (GGDEF)-like protein</fullName>
    </submittedName>
    <submittedName>
        <fullName evidence="4">GGDEF domain-containing protein</fullName>
    </submittedName>
</protein>
<dbReference type="Pfam" id="PF00990">
    <property type="entry name" value="GGDEF"/>
    <property type="match status" value="1"/>
</dbReference>
<evidence type="ECO:0000313" key="3">
    <source>
        <dbReference type="EMBL" id="MBB5297276.1"/>
    </source>
</evidence>
<feature type="domain" description="GGDEF" evidence="2">
    <location>
        <begin position="219"/>
        <end position="341"/>
    </location>
</feature>
<dbReference type="InterPro" id="IPR029787">
    <property type="entry name" value="Nucleotide_cyclase"/>
</dbReference>
<organism evidence="4 5">
    <name type="scientific">Deinococcus metallilatus</name>
    <dbReference type="NCBI Taxonomy" id="1211322"/>
    <lineage>
        <taxon>Bacteria</taxon>
        <taxon>Thermotogati</taxon>
        <taxon>Deinococcota</taxon>
        <taxon>Deinococci</taxon>
        <taxon>Deinococcales</taxon>
        <taxon>Deinococcaceae</taxon>
        <taxon>Deinococcus</taxon>
    </lineage>
</organism>
<dbReference type="InterPro" id="IPR000160">
    <property type="entry name" value="GGDEF_dom"/>
</dbReference>
<dbReference type="GO" id="GO:0005886">
    <property type="term" value="C:plasma membrane"/>
    <property type="evidence" value="ECO:0007669"/>
    <property type="project" value="TreeGrafter"/>
</dbReference>
<dbReference type="PANTHER" id="PTHR45138">
    <property type="entry name" value="REGULATORY COMPONENTS OF SENSORY TRANSDUCTION SYSTEM"/>
    <property type="match status" value="1"/>
</dbReference>
<dbReference type="PROSITE" id="PS50887">
    <property type="entry name" value="GGDEF"/>
    <property type="match status" value="1"/>
</dbReference>
<dbReference type="GO" id="GO:0043709">
    <property type="term" value="P:cell adhesion involved in single-species biofilm formation"/>
    <property type="evidence" value="ECO:0007669"/>
    <property type="project" value="TreeGrafter"/>
</dbReference>
<keyword evidence="1" id="KW-0472">Membrane</keyword>
<evidence type="ECO:0000259" key="2">
    <source>
        <dbReference type="PROSITE" id="PS50887"/>
    </source>
</evidence>
<sequence>MLQQASRRANRYGKSIIRQAFPVPLTPRAQLQRHGWRAVWLLFLISLLLHLLARDFAALVPHALYALVVLFSMSLDRLRPGWGVGLFFAALPPVALWLAQRHGTGWTLSPDLAGYSAALILPAVALAVRFDFPGVVVFLGYALLLGALNLPFERPQLAGVIWNALLTLVLGWYFAWLLRYADQVVLELHRSAFMDTLTGLPNRRAFDLALDQGWSQERAVLAVVLLDLDRLKMINDTRGHVAGDRLLRQFGQALQAELGPQEVAFRLGGDEYAVLGTAERVQAISTGIRGAITAVQTIGFPEASVSVGTALAAEAESIGALFRLADERLYAEKRGKPERPG</sequence>
<dbReference type="CDD" id="cd01949">
    <property type="entry name" value="GGDEF"/>
    <property type="match status" value="1"/>
</dbReference>
<dbReference type="PANTHER" id="PTHR45138:SF9">
    <property type="entry name" value="DIGUANYLATE CYCLASE DGCM-RELATED"/>
    <property type="match status" value="1"/>
</dbReference>
<proteinExistence type="predicted"/>